<dbReference type="InterPro" id="IPR000719">
    <property type="entry name" value="Prot_kinase_dom"/>
</dbReference>
<feature type="region of interest" description="Disordered" evidence="1">
    <location>
        <begin position="1"/>
        <end position="128"/>
    </location>
</feature>
<accession>A0A0C3PV74</accession>
<feature type="domain" description="Protein kinase" evidence="2">
    <location>
        <begin position="144"/>
        <end position="418"/>
    </location>
</feature>
<dbReference type="HOGENOM" id="CLU_000288_7_18_1"/>
<reference evidence="4" key="2">
    <citation type="submission" date="2015-01" db="EMBL/GenBank/DDBJ databases">
        <title>Evolutionary Origins and Diversification of the Mycorrhizal Mutualists.</title>
        <authorList>
            <consortium name="DOE Joint Genome Institute"/>
            <consortium name="Mycorrhizal Genomics Consortium"/>
            <person name="Kohler A."/>
            <person name="Kuo A."/>
            <person name="Nagy L.G."/>
            <person name="Floudas D."/>
            <person name="Copeland A."/>
            <person name="Barry K.W."/>
            <person name="Cichocki N."/>
            <person name="Veneault-Fourrey C."/>
            <person name="LaButti K."/>
            <person name="Lindquist E.A."/>
            <person name="Lipzen A."/>
            <person name="Lundell T."/>
            <person name="Morin E."/>
            <person name="Murat C."/>
            <person name="Riley R."/>
            <person name="Ohm R."/>
            <person name="Sun H."/>
            <person name="Tunlid A."/>
            <person name="Henrissat B."/>
            <person name="Grigoriev I.V."/>
            <person name="Hibbett D.S."/>
            <person name="Martin F."/>
        </authorList>
    </citation>
    <scope>NUCLEOTIDE SEQUENCE [LARGE SCALE GENOMIC DNA]</scope>
    <source>
        <strain evidence="4">MUT 4182</strain>
    </source>
</reference>
<dbReference type="PROSITE" id="PS00108">
    <property type="entry name" value="PROTEIN_KINASE_ST"/>
    <property type="match status" value="1"/>
</dbReference>
<evidence type="ECO:0000256" key="1">
    <source>
        <dbReference type="SAM" id="MobiDB-lite"/>
    </source>
</evidence>
<evidence type="ECO:0000259" key="2">
    <source>
        <dbReference type="PROSITE" id="PS50011"/>
    </source>
</evidence>
<dbReference type="InterPro" id="IPR001245">
    <property type="entry name" value="Ser-Thr/Tyr_kinase_cat_dom"/>
</dbReference>
<dbReference type="SUPFAM" id="SSF56112">
    <property type="entry name" value="Protein kinase-like (PK-like)"/>
    <property type="match status" value="1"/>
</dbReference>
<evidence type="ECO:0000313" key="4">
    <source>
        <dbReference type="Proteomes" id="UP000054248"/>
    </source>
</evidence>
<dbReference type="STRING" id="1051891.A0A0C3PV74"/>
<dbReference type="AlphaFoldDB" id="A0A0C3PV74"/>
<dbReference type="EMBL" id="KN823258">
    <property type="protein sequence ID" value="KIO18815.1"/>
    <property type="molecule type" value="Genomic_DNA"/>
</dbReference>
<dbReference type="InterPro" id="IPR011009">
    <property type="entry name" value="Kinase-like_dom_sf"/>
</dbReference>
<keyword evidence="4" id="KW-1185">Reference proteome</keyword>
<feature type="compositionally biased region" description="Polar residues" evidence="1">
    <location>
        <begin position="108"/>
        <end position="127"/>
    </location>
</feature>
<feature type="compositionally biased region" description="Polar residues" evidence="1">
    <location>
        <begin position="84"/>
        <end position="101"/>
    </location>
</feature>
<reference evidence="3 4" key="1">
    <citation type="submission" date="2014-04" db="EMBL/GenBank/DDBJ databases">
        <authorList>
            <consortium name="DOE Joint Genome Institute"/>
            <person name="Kuo A."/>
            <person name="Girlanda M."/>
            <person name="Perotto S."/>
            <person name="Kohler A."/>
            <person name="Nagy L.G."/>
            <person name="Floudas D."/>
            <person name="Copeland A."/>
            <person name="Barry K.W."/>
            <person name="Cichocki N."/>
            <person name="Veneault-Fourrey C."/>
            <person name="LaButti K."/>
            <person name="Lindquist E.A."/>
            <person name="Lipzen A."/>
            <person name="Lundell T."/>
            <person name="Morin E."/>
            <person name="Murat C."/>
            <person name="Sun H."/>
            <person name="Tunlid A."/>
            <person name="Henrissat B."/>
            <person name="Grigoriev I.V."/>
            <person name="Hibbett D.S."/>
            <person name="Martin F."/>
            <person name="Nordberg H.P."/>
            <person name="Cantor M.N."/>
            <person name="Hua S.X."/>
        </authorList>
    </citation>
    <scope>NUCLEOTIDE SEQUENCE [LARGE SCALE GENOMIC DNA]</scope>
    <source>
        <strain evidence="3 4">MUT 4182</strain>
    </source>
</reference>
<sequence length="452" mass="49515">MSNNRNFPTTDTDDASAQAMEISQPEPAGGDKSDQLVTPADSAVVDPPLAPPADTTSNSKQLPTVMVDDSAVQDAVRSEEENAQGKQSTQLAFTDSETTRPSLAPPNSEVNSRVQPGRQVSDSQLPSELSGALTKIQELVGSVKRNAKKIDDGTYADVYKGTLERPDGSKIEVAIKCIRRIDGATDERFEARFRREAFIWMTANHPNILEFIGYQMVDGKPWLVSPFCQHRSLTRYIGANPELKYSAKLKLLCDAARGLAHLHSLTPVIVHGDIKPDNVLVKDNLEAALCDFGVSRIFLGTGKTSGLTTTGNRGGGTMGYQAREILIDATRTTQGDVYAFGGLILAAMSGKNPFHRKKHEAVIIASVCMGEVPEPRDHPLLPAGDPLWGLLRECWSSEPEKRPTMETVIQRVRSRLFLNTMRVEAVLTFHPGPFFFQLESEREKRLAGENSS</sequence>
<evidence type="ECO:0000313" key="3">
    <source>
        <dbReference type="EMBL" id="KIO18815.1"/>
    </source>
</evidence>
<dbReference type="OrthoDB" id="3194492at2759"/>
<protein>
    <recommendedName>
        <fullName evidence="2">Protein kinase domain-containing protein</fullName>
    </recommendedName>
</protein>
<dbReference type="InterPro" id="IPR051681">
    <property type="entry name" value="Ser/Thr_Kinases-Pseudokinases"/>
</dbReference>
<feature type="compositionally biased region" description="Polar residues" evidence="1">
    <location>
        <begin position="1"/>
        <end position="10"/>
    </location>
</feature>
<dbReference type="Gene3D" id="1.10.510.10">
    <property type="entry name" value="Transferase(Phosphotransferase) domain 1"/>
    <property type="match status" value="1"/>
</dbReference>
<gene>
    <name evidence="3" type="ORF">M407DRAFT_154891</name>
</gene>
<dbReference type="Pfam" id="PF07714">
    <property type="entry name" value="PK_Tyr_Ser-Thr"/>
    <property type="match status" value="1"/>
</dbReference>
<dbReference type="SMART" id="SM00220">
    <property type="entry name" value="S_TKc"/>
    <property type="match status" value="1"/>
</dbReference>
<proteinExistence type="predicted"/>
<organism evidence="3 4">
    <name type="scientific">Tulasnella calospora MUT 4182</name>
    <dbReference type="NCBI Taxonomy" id="1051891"/>
    <lineage>
        <taxon>Eukaryota</taxon>
        <taxon>Fungi</taxon>
        <taxon>Dikarya</taxon>
        <taxon>Basidiomycota</taxon>
        <taxon>Agaricomycotina</taxon>
        <taxon>Agaricomycetes</taxon>
        <taxon>Cantharellales</taxon>
        <taxon>Tulasnellaceae</taxon>
        <taxon>Tulasnella</taxon>
    </lineage>
</organism>
<feature type="compositionally biased region" description="Low complexity" evidence="1">
    <location>
        <begin position="39"/>
        <end position="57"/>
    </location>
</feature>
<dbReference type="GO" id="GO:0004674">
    <property type="term" value="F:protein serine/threonine kinase activity"/>
    <property type="evidence" value="ECO:0007669"/>
    <property type="project" value="TreeGrafter"/>
</dbReference>
<dbReference type="PANTHER" id="PTHR44329">
    <property type="entry name" value="SERINE/THREONINE-PROTEIN KINASE TNNI3K-RELATED"/>
    <property type="match status" value="1"/>
</dbReference>
<dbReference type="GO" id="GO:0005524">
    <property type="term" value="F:ATP binding"/>
    <property type="evidence" value="ECO:0007669"/>
    <property type="project" value="InterPro"/>
</dbReference>
<dbReference type="Proteomes" id="UP000054248">
    <property type="component" value="Unassembled WGS sequence"/>
</dbReference>
<name>A0A0C3PV74_9AGAM</name>
<dbReference type="InterPro" id="IPR008271">
    <property type="entry name" value="Ser/Thr_kinase_AS"/>
</dbReference>
<dbReference type="PROSITE" id="PS50011">
    <property type="entry name" value="PROTEIN_KINASE_DOM"/>
    <property type="match status" value="1"/>
</dbReference>